<gene>
    <name evidence="6" type="ORF">M8C21_031286</name>
</gene>
<feature type="compositionally biased region" description="Basic and acidic residues" evidence="3">
    <location>
        <begin position="754"/>
        <end position="796"/>
    </location>
</feature>
<comment type="subcellular location">
    <subcellularLocation>
        <location evidence="1">Nucleus</location>
    </subcellularLocation>
</comment>
<dbReference type="GO" id="GO:0005634">
    <property type="term" value="C:nucleus"/>
    <property type="evidence" value="ECO:0007669"/>
    <property type="project" value="UniProtKB-SubCell"/>
</dbReference>
<evidence type="ECO:0000259" key="4">
    <source>
        <dbReference type="Pfam" id="PF12047"/>
    </source>
</evidence>
<evidence type="ECO:0000256" key="1">
    <source>
        <dbReference type="ARBA" id="ARBA00004123"/>
    </source>
</evidence>
<dbReference type="InterPro" id="IPR022702">
    <property type="entry name" value="Cytosine_MeTrfase1_RFD"/>
</dbReference>
<feature type="region of interest" description="Disordered" evidence="3">
    <location>
        <begin position="1157"/>
        <end position="1185"/>
    </location>
</feature>
<name>A0AAD5G683_AMBAR</name>
<evidence type="ECO:0000259" key="5">
    <source>
        <dbReference type="Pfam" id="PF26055"/>
    </source>
</evidence>
<feature type="domain" description="DM2" evidence="5">
    <location>
        <begin position="496"/>
        <end position="668"/>
    </location>
</feature>
<evidence type="ECO:0000313" key="6">
    <source>
        <dbReference type="EMBL" id="KAI7729927.1"/>
    </source>
</evidence>
<proteinExistence type="predicted"/>
<evidence type="ECO:0000256" key="2">
    <source>
        <dbReference type="ARBA" id="ARBA00023242"/>
    </source>
</evidence>
<feature type="compositionally biased region" description="Basic and acidic residues" evidence="3">
    <location>
        <begin position="726"/>
        <end position="744"/>
    </location>
</feature>
<sequence length="1259" mass="143415">MSSSEDEGETFPDAVSDYYFNDKDDEPLSFSKLPVQWNDNESSSADLPIFLRGKVDNGLGRLYQQVKAWKFDISTSIPEILVLSKDDHWIKLKKPRKSYEELIRSILISVHCLWFCKSKPEASGKSLRDYLSKVFSLYDPRPSENDLLDHINFIRESIKRDETLAKSKAMSKFIPQEMDIKFEHQVDDDDEDDEDEVRAWDGLLPKSRALIYCVAHEIDPELGTPARTTIFRNILNRSTEKPYKKKLAVKVTGSDSVDLSKKKAVLKSQKGVERSSAIKPEGSSKKRAAVSSGPESLKKKKVADARSLSTKVKKPSPNDAKPQQTEILPPLDDESKQRIMALMKEAASSVTLDEVKKYHQAKVPSTHAHSSRVDKSIILARVEGYVEALNLALKKLEEGCSVEDAMAVCNPNVIDQLLKWKDDIFHSKVAFVCKAHGALRASKDEKYNKTVKAGMKRDKLKVYLAPFLHGMRYTSFGRHFTKVEKLEKIVDKLHWYVEDGDTIVDFCCGANDFSCLMKKRLDEMGKKKCSYINFDIARPKNDFNFKKKDWMTVSPKELPSGSRLIMGLNPPFGRNAALANKFIANALKFNPKLIILIVPPETERLDSSKRSPPYDLIWEDVELLAGKSFYLPGSVDVNDKIMDQWNNIAPPLYLWSRPGWTNKHRAIARKHGHIPQQQPQSDENETKSGLTAGKVEIEDGLPDENGTKSSLTYKAKKPKNKKRKKESPDGPETKSKPIIKEEKGNQSSSKKTRHNEEVKTEEHEDQAQRLEEARAPVEAQKHENIRAPVEAQKRELPQAPTEAQKHENIRAPVEAQKRSITSQAPVEVPKNKVTRAPVEAQKHQTQAPVEAQKHEVIRVPSREIDVQKHEETLVPTRELEPRKHEKYRAREIEDMKPMATCREIEALKHEKSWASSRETEDQKPRATSREIEAPKHEKARAPSRETEAQKHEKARVLSREFEDQKPRATYRETETQKTEKPRVPYREIEDPKPRATYREIESQKHDKTRAPSREMETHKQEKPWGLYRESESQKYENKRPSPHTREDKVNDILNADFSFVDADQPSEGRYDSVIDESTFSLENDLGQSYDEFLARKFRSANEEPYMGSASHRRLDNASHAAPGYSMRSDHLQYPPGYDRVVNRGPYFEETGARGGGGYSMARHEPGLTRYGSSDATPYNRTSTSATQRYAPRLDELNHVRANNLGRSELDEMNHMRMGGLGRPEQPMGSRGVGGYHPSINGPGGRMDPMGFAPGPYHPY</sequence>
<dbReference type="Pfam" id="PF26055">
    <property type="entry name" value="Mtase_EDM2"/>
    <property type="match status" value="1"/>
</dbReference>
<protein>
    <recommendedName>
        <fullName evidence="8">Protein ENHANCED DOWNY MILDEW 2</fullName>
    </recommendedName>
</protein>
<feature type="compositionally biased region" description="Basic residues" evidence="3">
    <location>
        <begin position="714"/>
        <end position="725"/>
    </location>
</feature>
<reference evidence="6" key="1">
    <citation type="submission" date="2022-06" db="EMBL/GenBank/DDBJ databases">
        <title>Uncovering the hologenomic basis of an extraordinary plant invasion.</title>
        <authorList>
            <person name="Bieker V.C."/>
            <person name="Martin M.D."/>
            <person name="Gilbert T."/>
            <person name="Hodgins K."/>
            <person name="Battlay P."/>
            <person name="Petersen B."/>
            <person name="Wilson J."/>
        </authorList>
    </citation>
    <scope>NUCLEOTIDE SEQUENCE</scope>
    <source>
        <strain evidence="6">AA19_3_7</strain>
        <tissue evidence="6">Leaf</tissue>
    </source>
</reference>
<dbReference type="PANTHER" id="PTHR46235:SF3">
    <property type="entry name" value="PHD FINGER-CONTAINING PROTEIN DDB_G0268158"/>
    <property type="match status" value="1"/>
</dbReference>
<feature type="region of interest" description="Disordered" evidence="3">
    <location>
        <begin position="1239"/>
        <end position="1259"/>
    </location>
</feature>
<dbReference type="Proteomes" id="UP001206925">
    <property type="component" value="Unassembled WGS sequence"/>
</dbReference>
<feature type="region of interest" description="Disordered" evidence="3">
    <location>
        <begin position="695"/>
        <end position="1047"/>
    </location>
</feature>
<feature type="domain" description="RFTS" evidence="4">
    <location>
        <begin position="13"/>
        <end position="135"/>
    </location>
</feature>
<evidence type="ECO:0000256" key="3">
    <source>
        <dbReference type="SAM" id="MobiDB-lite"/>
    </source>
</evidence>
<evidence type="ECO:0000313" key="7">
    <source>
        <dbReference type="Proteomes" id="UP001206925"/>
    </source>
</evidence>
<organism evidence="6 7">
    <name type="scientific">Ambrosia artemisiifolia</name>
    <name type="common">Common ragweed</name>
    <dbReference type="NCBI Taxonomy" id="4212"/>
    <lineage>
        <taxon>Eukaryota</taxon>
        <taxon>Viridiplantae</taxon>
        <taxon>Streptophyta</taxon>
        <taxon>Embryophyta</taxon>
        <taxon>Tracheophyta</taxon>
        <taxon>Spermatophyta</taxon>
        <taxon>Magnoliopsida</taxon>
        <taxon>eudicotyledons</taxon>
        <taxon>Gunneridae</taxon>
        <taxon>Pentapetalae</taxon>
        <taxon>asterids</taxon>
        <taxon>campanulids</taxon>
        <taxon>Asterales</taxon>
        <taxon>Asteraceae</taxon>
        <taxon>Asteroideae</taxon>
        <taxon>Heliantheae alliance</taxon>
        <taxon>Heliantheae</taxon>
        <taxon>Ambrosia</taxon>
    </lineage>
</organism>
<dbReference type="InterPro" id="IPR058939">
    <property type="entry name" value="Mtase_EDM2"/>
</dbReference>
<dbReference type="Pfam" id="PF12047">
    <property type="entry name" value="DNMT1-RFD"/>
    <property type="match status" value="1"/>
</dbReference>
<evidence type="ECO:0008006" key="8">
    <source>
        <dbReference type="Google" id="ProtNLM"/>
    </source>
</evidence>
<dbReference type="AlphaFoldDB" id="A0AAD5G683"/>
<feature type="compositionally biased region" description="Basic and acidic residues" evidence="3">
    <location>
        <begin position="851"/>
        <end position="1047"/>
    </location>
</feature>
<accession>A0AAD5G683</accession>
<keyword evidence="7" id="KW-1185">Reference proteome</keyword>
<keyword evidence="2" id="KW-0539">Nucleus</keyword>
<feature type="compositionally biased region" description="Polar residues" evidence="3">
    <location>
        <begin position="1170"/>
        <end position="1185"/>
    </location>
</feature>
<dbReference type="PANTHER" id="PTHR46235">
    <property type="entry name" value="PHD FINGER-CONTAINING PROTEIN DDB_G0268158"/>
    <property type="match status" value="1"/>
</dbReference>
<comment type="caution">
    <text evidence="6">The sequence shown here is derived from an EMBL/GenBank/DDBJ whole genome shotgun (WGS) entry which is preliminary data.</text>
</comment>
<dbReference type="EMBL" id="JAMZMK010010878">
    <property type="protein sequence ID" value="KAI7729927.1"/>
    <property type="molecule type" value="Genomic_DNA"/>
</dbReference>
<feature type="region of interest" description="Disordered" evidence="3">
    <location>
        <begin position="265"/>
        <end position="332"/>
    </location>
</feature>